<name>A0A1Y4LI07_9FIRM</name>
<protein>
    <submittedName>
        <fullName evidence="1">Uncharacterized protein</fullName>
    </submittedName>
</protein>
<gene>
    <name evidence="1" type="ORF">B5F17_01010</name>
</gene>
<sequence>MTTEQFVPYEMKTSIIHILSYEGKNLEGYLENAFFKGRRYFSNLTQMIFLVEELLDSMVFPPRATSMRSFKAGTAHRVTTAHKSVNADKPIASFRLSVLFRQNASWQGNIQWMDDRAVTPFRSVLELVQLMDSVLGQYDSQEEES</sequence>
<dbReference type="EMBL" id="NFKK01000001">
    <property type="protein sequence ID" value="OUP54511.1"/>
    <property type="molecule type" value="Genomic_DNA"/>
</dbReference>
<dbReference type="RefSeq" id="WP_087369935.1">
    <property type="nucleotide sequence ID" value="NZ_JBKTCX010000010.1"/>
</dbReference>
<dbReference type="Proteomes" id="UP000195897">
    <property type="component" value="Unassembled WGS sequence"/>
</dbReference>
<reference evidence="2" key="1">
    <citation type="submission" date="2017-04" db="EMBL/GenBank/DDBJ databases">
        <title>Function of individual gut microbiota members based on whole genome sequencing of pure cultures obtained from chicken caecum.</title>
        <authorList>
            <person name="Medvecky M."/>
            <person name="Cejkova D."/>
            <person name="Polansky O."/>
            <person name="Karasova D."/>
            <person name="Kubasova T."/>
            <person name="Cizek A."/>
            <person name="Rychlik I."/>
        </authorList>
    </citation>
    <scope>NUCLEOTIDE SEQUENCE [LARGE SCALE GENOMIC DNA]</scope>
    <source>
        <strain evidence="2">An180</strain>
    </source>
</reference>
<organism evidence="1 2">
    <name type="scientific">Butyricicoccus pullicaecorum</name>
    <dbReference type="NCBI Taxonomy" id="501571"/>
    <lineage>
        <taxon>Bacteria</taxon>
        <taxon>Bacillati</taxon>
        <taxon>Bacillota</taxon>
        <taxon>Clostridia</taxon>
        <taxon>Eubacteriales</taxon>
        <taxon>Butyricicoccaceae</taxon>
        <taxon>Butyricicoccus</taxon>
    </lineage>
</organism>
<dbReference type="AlphaFoldDB" id="A0A1Y4LI07"/>
<evidence type="ECO:0000313" key="2">
    <source>
        <dbReference type="Proteomes" id="UP000195897"/>
    </source>
</evidence>
<accession>A0A1Y4LI07</accession>
<proteinExistence type="predicted"/>
<comment type="caution">
    <text evidence="1">The sequence shown here is derived from an EMBL/GenBank/DDBJ whole genome shotgun (WGS) entry which is preliminary data.</text>
</comment>
<evidence type="ECO:0000313" key="1">
    <source>
        <dbReference type="EMBL" id="OUP54511.1"/>
    </source>
</evidence>